<protein>
    <submittedName>
        <fullName evidence="1">Uncharacterized protein</fullName>
    </submittedName>
</protein>
<comment type="caution">
    <text evidence="1">The sequence shown here is derived from an EMBL/GenBank/DDBJ whole genome shotgun (WGS) entry which is preliminary data.</text>
</comment>
<evidence type="ECO:0000313" key="1">
    <source>
        <dbReference type="EMBL" id="TEA35136.1"/>
    </source>
</evidence>
<dbReference type="AlphaFoldDB" id="A0A484GIB4"/>
<dbReference type="EMBL" id="QWLN02007748">
    <property type="protein sequence ID" value="TEA35136.1"/>
    <property type="molecule type" value="Genomic_DNA"/>
</dbReference>
<dbReference type="Proteomes" id="UP000295264">
    <property type="component" value="Unassembled WGS sequence"/>
</dbReference>
<name>A0A484GIB4_SOUCH</name>
<evidence type="ECO:0000313" key="2">
    <source>
        <dbReference type="Proteomes" id="UP000295264"/>
    </source>
</evidence>
<reference evidence="1 2" key="1">
    <citation type="journal article" date="2018" name="Genomics">
        <title>Molecular footprints of inshore aquatic adaptation in Indo-Pacific humpback dolphin (Sousa chinensis).</title>
        <authorList>
            <person name="Ming Y."/>
            <person name="Jian J."/>
            <person name="Yu F."/>
            <person name="Yu X."/>
            <person name="Wang J."/>
            <person name="Liu W."/>
        </authorList>
    </citation>
    <scope>NUCLEOTIDE SEQUENCE [LARGE SCALE GENOMIC DNA]</scope>
    <source>
        <strain evidence="1">MY-2018</strain>
        <tissue evidence="1">Skin</tissue>
    </source>
</reference>
<gene>
    <name evidence="1" type="ORF">DBR06_SOUSAS12910023</name>
</gene>
<sequence length="45" mass="5227">MISLKLPCDKAVLVELNLSLCSLTKRFGKIILIYDVYYLKYLTCK</sequence>
<feature type="non-terminal residue" evidence="1">
    <location>
        <position position="45"/>
    </location>
</feature>
<keyword evidence="2" id="KW-1185">Reference proteome</keyword>
<accession>A0A484GIB4</accession>
<organism evidence="1 2">
    <name type="scientific">Sousa chinensis</name>
    <name type="common">Indo-pacific humpbacked dolphin</name>
    <name type="synonym">Steno chinensis</name>
    <dbReference type="NCBI Taxonomy" id="103600"/>
    <lineage>
        <taxon>Eukaryota</taxon>
        <taxon>Metazoa</taxon>
        <taxon>Chordata</taxon>
        <taxon>Craniata</taxon>
        <taxon>Vertebrata</taxon>
        <taxon>Euteleostomi</taxon>
        <taxon>Mammalia</taxon>
        <taxon>Eutheria</taxon>
        <taxon>Laurasiatheria</taxon>
        <taxon>Artiodactyla</taxon>
        <taxon>Whippomorpha</taxon>
        <taxon>Cetacea</taxon>
        <taxon>Odontoceti</taxon>
        <taxon>Delphinidae</taxon>
        <taxon>Sousa</taxon>
    </lineage>
</organism>
<proteinExistence type="predicted"/>